<dbReference type="PROSITE" id="PS52050">
    <property type="entry name" value="WYL"/>
    <property type="match status" value="1"/>
</dbReference>
<dbReference type="InterPro" id="IPR051534">
    <property type="entry name" value="CBASS_pafABC_assoc_protein"/>
</dbReference>
<name>A0A9D9EFW1_9BACT</name>
<dbReference type="Proteomes" id="UP000823619">
    <property type="component" value="Unassembled WGS sequence"/>
</dbReference>
<reference evidence="3" key="1">
    <citation type="submission" date="2020-10" db="EMBL/GenBank/DDBJ databases">
        <authorList>
            <person name="Gilroy R."/>
        </authorList>
    </citation>
    <scope>NUCLEOTIDE SEQUENCE</scope>
    <source>
        <strain evidence="3">D5-748</strain>
    </source>
</reference>
<dbReference type="AlphaFoldDB" id="A0A9D9EFW1"/>
<evidence type="ECO:0000313" key="3">
    <source>
        <dbReference type="EMBL" id="MBO8445766.1"/>
    </source>
</evidence>
<dbReference type="Pfam" id="PF13280">
    <property type="entry name" value="WYL"/>
    <property type="match status" value="1"/>
</dbReference>
<dbReference type="Pfam" id="PF25583">
    <property type="entry name" value="WCX"/>
    <property type="match status" value="1"/>
</dbReference>
<dbReference type="EMBL" id="JADIMO010000111">
    <property type="protein sequence ID" value="MBO8445766.1"/>
    <property type="molecule type" value="Genomic_DNA"/>
</dbReference>
<protein>
    <submittedName>
        <fullName evidence="3">WYL domain-containing protein</fullName>
    </submittedName>
</protein>
<feature type="domain" description="WYL" evidence="1">
    <location>
        <begin position="122"/>
        <end position="195"/>
    </location>
</feature>
<comment type="caution">
    <text evidence="3">The sequence shown here is derived from an EMBL/GenBank/DDBJ whole genome shotgun (WGS) entry which is preliminary data.</text>
</comment>
<proteinExistence type="predicted"/>
<reference evidence="3" key="2">
    <citation type="journal article" date="2021" name="PeerJ">
        <title>Extensive microbial diversity within the chicken gut microbiome revealed by metagenomics and culture.</title>
        <authorList>
            <person name="Gilroy R."/>
            <person name="Ravi A."/>
            <person name="Getino M."/>
            <person name="Pursley I."/>
            <person name="Horton D.L."/>
            <person name="Alikhan N.F."/>
            <person name="Baker D."/>
            <person name="Gharbi K."/>
            <person name="Hall N."/>
            <person name="Watson M."/>
            <person name="Adriaenssens E.M."/>
            <person name="Foster-Nyarko E."/>
            <person name="Jarju S."/>
            <person name="Secka A."/>
            <person name="Antonio M."/>
            <person name="Oren A."/>
            <person name="Chaudhuri R.R."/>
            <person name="La Ragione R."/>
            <person name="Hildebrand F."/>
            <person name="Pallen M.J."/>
        </authorList>
    </citation>
    <scope>NUCLEOTIDE SEQUENCE</scope>
    <source>
        <strain evidence="3">D5-748</strain>
    </source>
</reference>
<evidence type="ECO:0000313" key="4">
    <source>
        <dbReference type="Proteomes" id="UP000823619"/>
    </source>
</evidence>
<evidence type="ECO:0000259" key="1">
    <source>
        <dbReference type="Pfam" id="PF13280"/>
    </source>
</evidence>
<accession>A0A9D9EFW1</accession>
<evidence type="ECO:0000259" key="2">
    <source>
        <dbReference type="Pfam" id="PF25583"/>
    </source>
</evidence>
<dbReference type="InterPro" id="IPR057727">
    <property type="entry name" value="WCX_dom"/>
</dbReference>
<feature type="domain" description="WCX" evidence="2">
    <location>
        <begin position="227"/>
        <end position="303"/>
    </location>
</feature>
<sequence length="308" mass="36212">MSKSGYIQRYLLIIRIVRNNRYISLEELIRKVEDGLAYFDDSGNVGASRRTILRDIKEIRSGMNISIEYSRQENGYYIPEDEDQIADIERVLEQYDMMTSLHAREELSSIVFPERRKARGTEHLNPLIHAIKHSLMVDFDYVKFDNATSRRRHVMPYALKESRGRWYLLAIESGDNVRHAGEIKSWGLDRIRDLNVTKTRFSKDPYVDPEKEFRDVFGACSSSELPVEEVVLSFSPKSGRYNDAFPLHESQETLVDDGREFRIRIRVKLTRDFIQELLSQSEDLVVISPKHLRKELRDIYKKAMKRME</sequence>
<dbReference type="InterPro" id="IPR026881">
    <property type="entry name" value="WYL_dom"/>
</dbReference>
<dbReference type="PANTHER" id="PTHR34580:SF9">
    <property type="entry name" value="SLL5097 PROTEIN"/>
    <property type="match status" value="1"/>
</dbReference>
<organism evidence="3 4">
    <name type="scientific">Candidatus Cryptobacteroides merdavium</name>
    <dbReference type="NCBI Taxonomy" id="2840769"/>
    <lineage>
        <taxon>Bacteria</taxon>
        <taxon>Pseudomonadati</taxon>
        <taxon>Bacteroidota</taxon>
        <taxon>Bacteroidia</taxon>
        <taxon>Bacteroidales</taxon>
        <taxon>Candidatus Cryptobacteroides</taxon>
    </lineage>
</organism>
<dbReference type="PANTHER" id="PTHR34580">
    <property type="match status" value="1"/>
</dbReference>
<gene>
    <name evidence="3" type="ORF">IAC23_08795</name>
</gene>